<dbReference type="EMBL" id="CM029051">
    <property type="protein sequence ID" value="KAG2564124.1"/>
    <property type="molecule type" value="Genomic_DNA"/>
</dbReference>
<name>A0A8T0Q1E1_PANVG</name>
<protein>
    <submittedName>
        <fullName evidence="2">Uncharacterized protein</fullName>
    </submittedName>
</protein>
<accession>A0A8T0Q1E1</accession>
<evidence type="ECO:0000313" key="3">
    <source>
        <dbReference type="Proteomes" id="UP000823388"/>
    </source>
</evidence>
<feature type="compositionally biased region" description="Basic and acidic residues" evidence="1">
    <location>
        <begin position="59"/>
        <end position="69"/>
    </location>
</feature>
<keyword evidence="3" id="KW-1185">Reference proteome</keyword>
<dbReference type="AlphaFoldDB" id="A0A8T0Q1E1"/>
<feature type="compositionally biased region" description="Basic and acidic residues" evidence="1">
    <location>
        <begin position="154"/>
        <end position="172"/>
    </location>
</feature>
<reference evidence="2" key="1">
    <citation type="submission" date="2020-05" db="EMBL/GenBank/DDBJ databases">
        <title>WGS assembly of Panicum virgatum.</title>
        <authorList>
            <person name="Lovell J.T."/>
            <person name="Jenkins J."/>
            <person name="Shu S."/>
            <person name="Juenger T.E."/>
            <person name="Schmutz J."/>
        </authorList>
    </citation>
    <scope>NUCLEOTIDE SEQUENCE</scope>
    <source>
        <strain evidence="2">AP13</strain>
    </source>
</reference>
<dbReference type="Proteomes" id="UP000823388">
    <property type="component" value="Chromosome 8K"/>
</dbReference>
<proteinExistence type="predicted"/>
<gene>
    <name evidence="2" type="ORF">PVAP13_8KG385145</name>
</gene>
<evidence type="ECO:0000256" key="1">
    <source>
        <dbReference type="SAM" id="MobiDB-lite"/>
    </source>
</evidence>
<comment type="caution">
    <text evidence="2">The sequence shown here is derived from an EMBL/GenBank/DDBJ whole genome shotgun (WGS) entry which is preliminary data.</text>
</comment>
<feature type="region of interest" description="Disordered" evidence="1">
    <location>
        <begin position="153"/>
        <end position="187"/>
    </location>
</feature>
<feature type="region of interest" description="Disordered" evidence="1">
    <location>
        <begin position="55"/>
        <end position="122"/>
    </location>
</feature>
<organism evidence="2 3">
    <name type="scientific">Panicum virgatum</name>
    <name type="common">Blackwell switchgrass</name>
    <dbReference type="NCBI Taxonomy" id="38727"/>
    <lineage>
        <taxon>Eukaryota</taxon>
        <taxon>Viridiplantae</taxon>
        <taxon>Streptophyta</taxon>
        <taxon>Embryophyta</taxon>
        <taxon>Tracheophyta</taxon>
        <taxon>Spermatophyta</taxon>
        <taxon>Magnoliopsida</taxon>
        <taxon>Liliopsida</taxon>
        <taxon>Poales</taxon>
        <taxon>Poaceae</taxon>
        <taxon>PACMAD clade</taxon>
        <taxon>Panicoideae</taxon>
        <taxon>Panicodae</taxon>
        <taxon>Paniceae</taxon>
        <taxon>Panicinae</taxon>
        <taxon>Panicum</taxon>
        <taxon>Panicum sect. Hiantes</taxon>
    </lineage>
</organism>
<sequence length="187" mass="20719">MEHGLPLAAGCTTWCAAPPSPPSTVRAALPFPPMTARAAPLPAAGVLVETAELEAANGRAEREGARTAAKEQLPPPEGPSPPVREQGWGRREQGSPIRRRPLPIRADPRRGGRRRCRPGERCNWVESGRGDAGGWRCGAQRWWRRLGGRRWRVEKKERERKGRGEERRDVADKWTLPPRGVHVSETG</sequence>
<evidence type="ECO:0000313" key="2">
    <source>
        <dbReference type="EMBL" id="KAG2564124.1"/>
    </source>
</evidence>
<feature type="compositionally biased region" description="Pro residues" evidence="1">
    <location>
        <begin position="73"/>
        <end position="82"/>
    </location>
</feature>